<proteinExistence type="predicted"/>
<organism evidence="2 3">
    <name type="scientific">Candidatus Acidulodesulfobacterium acidiphilum</name>
    <dbReference type="NCBI Taxonomy" id="2597224"/>
    <lineage>
        <taxon>Bacteria</taxon>
        <taxon>Deltaproteobacteria</taxon>
        <taxon>Candidatus Acidulodesulfobacterales</taxon>
        <taxon>Candidatus Acidulodesulfobacterium</taxon>
    </lineage>
</organism>
<dbReference type="PANTHER" id="PTHR43041:SF1">
    <property type="entry name" value="METALLO-BETA-LACTAMASE DOMAIN-CONTAINING PROTEIN"/>
    <property type="match status" value="1"/>
</dbReference>
<dbReference type="Gene3D" id="3.60.15.10">
    <property type="entry name" value="Ribonuclease Z/Hydroxyacylglutathione hydrolase-like"/>
    <property type="match status" value="1"/>
</dbReference>
<evidence type="ECO:0000313" key="2">
    <source>
        <dbReference type="EMBL" id="RZV39929.1"/>
    </source>
</evidence>
<dbReference type="PANTHER" id="PTHR43041">
    <property type="entry name" value="HYDROLASE, METALLO-BETA-LACTAMASE SUPERFAMILY"/>
    <property type="match status" value="1"/>
</dbReference>
<reference evidence="2 3" key="1">
    <citation type="submission" date="2019-01" db="EMBL/GenBank/DDBJ databases">
        <title>Insights into ecological role of a new deltaproteobacterial order Candidatus Sinidesulfobacterales (Sva0485) by metagenomics and metatranscriptomics.</title>
        <authorList>
            <person name="Tan S."/>
            <person name="Liu J."/>
            <person name="Fang Y."/>
            <person name="Hedlund B."/>
            <person name="Lian Z.-H."/>
            <person name="Huang L.-Y."/>
            <person name="Li J.-T."/>
            <person name="Huang L.-N."/>
            <person name="Li W.-J."/>
            <person name="Jiang H.-C."/>
            <person name="Dong H.-L."/>
            <person name="Shu W.-S."/>
        </authorList>
    </citation>
    <scope>NUCLEOTIDE SEQUENCE [LARGE SCALE GENOMIC DNA]</scope>
    <source>
        <strain evidence="2">AP4</strain>
    </source>
</reference>
<dbReference type="CDD" id="cd07709">
    <property type="entry name" value="flavodiiron_proteins_MBL-fold"/>
    <property type="match status" value="1"/>
</dbReference>
<accession>A0A520XFH0</accession>
<name>A0A520XFH0_9DELT</name>
<dbReference type="Pfam" id="PF19583">
    <property type="entry name" value="ODP"/>
    <property type="match status" value="1"/>
</dbReference>
<gene>
    <name evidence="2" type="ORF">EVJ48_03130</name>
</gene>
<dbReference type="InterPro" id="IPR036866">
    <property type="entry name" value="RibonucZ/Hydroxyglut_hydro"/>
</dbReference>
<dbReference type="InterPro" id="IPR001279">
    <property type="entry name" value="Metallo-B-lactamas"/>
</dbReference>
<sequence length="253" mass="29117">MVSEVLYESPNHKFVYIGKDADRPDYIIDTNQYLLIHDKVATIMDPGGIEMFSSVSSAFAGEVRMSDVKFIFCSHQDPDVNSSLALWLSITDSKVIIDRIWSTFISHYGARPENMIMIDDGNTVKLNMTKDYAFDIIPAHYLHSPGQLNLYDPISKILFSGDIGAALVPREDLKSKRKPNVFVQDFDSHIKYMEYFHKRWMPSNEPKKVWIDRVSKLDIEILAPQHGLIFKGKEMIDRFLNWFDGLNVGLYSK</sequence>
<feature type="domain" description="Metallo-beta-lactamase" evidence="1">
    <location>
        <begin position="29"/>
        <end position="226"/>
    </location>
</feature>
<dbReference type="AlphaFoldDB" id="A0A520XFH0"/>
<dbReference type="EMBL" id="SHMQ01000005">
    <property type="protein sequence ID" value="RZV39929.1"/>
    <property type="molecule type" value="Genomic_DNA"/>
</dbReference>
<dbReference type="SUPFAM" id="SSF56281">
    <property type="entry name" value="Metallo-hydrolase/oxidoreductase"/>
    <property type="match status" value="1"/>
</dbReference>
<evidence type="ECO:0000313" key="3">
    <source>
        <dbReference type="Proteomes" id="UP000322454"/>
    </source>
</evidence>
<comment type="caution">
    <text evidence="2">The sequence shown here is derived from an EMBL/GenBank/DDBJ whole genome shotgun (WGS) entry which is preliminary data.</text>
</comment>
<protein>
    <submittedName>
        <fullName evidence="2">MBL fold metallo-hydrolase</fullName>
    </submittedName>
</protein>
<dbReference type="InterPro" id="IPR045761">
    <property type="entry name" value="ODP_dom"/>
</dbReference>
<dbReference type="Proteomes" id="UP000322454">
    <property type="component" value="Unassembled WGS sequence"/>
</dbReference>
<dbReference type="SMART" id="SM00849">
    <property type="entry name" value="Lactamase_B"/>
    <property type="match status" value="1"/>
</dbReference>
<evidence type="ECO:0000259" key="1">
    <source>
        <dbReference type="SMART" id="SM00849"/>
    </source>
</evidence>